<evidence type="ECO:0000313" key="2">
    <source>
        <dbReference type="Proteomes" id="UP001151760"/>
    </source>
</evidence>
<dbReference type="Gene3D" id="3.30.420.10">
    <property type="entry name" value="Ribonuclease H-like superfamily/Ribonuclease H"/>
    <property type="match status" value="1"/>
</dbReference>
<keyword evidence="2" id="KW-1185">Reference proteome</keyword>
<reference evidence="1" key="2">
    <citation type="submission" date="2022-01" db="EMBL/GenBank/DDBJ databases">
        <authorList>
            <person name="Yamashiro T."/>
            <person name="Shiraishi A."/>
            <person name="Satake H."/>
            <person name="Nakayama K."/>
        </authorList>
    </citation>
    <scope>NUCLEOTIDE SEQUENCE</scope>
</reference>
<proteinExistence type="predicted"/>
<dbReference type="PANTHER" id="PTHR42648:SF21">
    <property type="entry name" value="CYSTEINE-RICH RLK (RECEPTOR-LIKE PROTEIN KINASE) 8"/>
    <property type="match status" value="1"/>
</dbReference>
<dbReference type="InterPro" id="IPR036397">
    <property type="entry name" value="RNaseH_sf"/>
</dbReference>
<protein>
    <submittedName>
        <fullName evidence="1">Retrovirus-related pol polyprotein from transposon TNT 1-94</fullName>
    </submittedName>
</protein>
<dbReference type="Proteomes" id="UP001151760">
    <property type="component" value="Unassembled WGS sequence"/>
</dbReference>
<dbReference type="InterPro" id="IPR012337">
    <property type="entry name" value="RNaseH-like_sf"/>
</dbReference>
<name>A0ABQ5CIK5_9ASTR</name>
<evidence type="ECO:0000313" key="1">
    <source>
        <dbReference type="EMBL" id="GJT26187.1"/>
    </source>
</evidence>
<dbReference type="InterPro" id="IPR039537">
    <property type="entry name" value="Retrotran_Ty1/copia-like"/>
</dbReference>
<comment type="caution">
    <text evidence="1">The sequence shown here is derived from an EMBL/GenBank/DDBJ whole genome shotgun (WGS) entry which is preliminary data.</text>
</comment>
<organism evidence="1 2">
    <name type="scientific">Tanacetum coccineum</name>
    <dbReference type="NCBI Taxonomy" id="301880"/>
    <lineage>
        <taxon>Eukaryota</taxon>
        <taxon>Viridiplantae</taxon>
        <taxon>Streptophyta</taxon>
        <taxon>Embryophyta</taxon>
        <taxon>Tracheophyta</taxon>
        <taxon>Spermatophyta</taxon>
        <taxon>Magnoliopsida</taxon>
        <taxon>eudicotyledons</taxon>
        <taxon>Gunneridae</taxon>
        <taxon>Pentapetalae</taxon>
        <taxon>asterids</taxon>
        <taxon>campanulids</taxon>
        <taxon>Asterales</taxon>
        <taxon>Asteraceae</taxon>
        <taxon>Asteroideae</taxon>
        <taxon>Anthemideae</taxon>
        <taxon>Anthemidinae</taxon>
        <taxon>Tanacetum</taxon>
    </lineage>
</organism>
<dbReference type="EMBL" id="BQNB010014271">
    <property type="protein sequence ID" value="GJT26187.1"/>
    <property type="molecule type" value="Genomic_DNA"/>
</dbReference>
<accession>A0ABQ5CIK5</accession>
<dbReference type="SUPFAM" id="SSF53098">
    <property type="entry name" value="Ribonuclease H-like"/>
    <property type="match status" value="1"/>
</dbReference>
<sequence length="226" mass="26215">MDNLRTTEAELRIDLERPLSDQDPLDRLNDLENKKRKHVDDIHDFFRANKRLKSSLESLKLLQRQLFKSLDDWEVSSLQYMKRFQGTNNMSSECNNVKLAIRNDKSEVVCAMKGKKASHPPKPVPNLKQLLHLLHMDLCGPMRVKSINGNRYVLVIVEDYSRYMWVYFIKSKDEAPEVIKTFLKKTQVLLQAPVIIKDREDIGKRGAKGDIGFFIGYSANSCAYRV</sequence>
<reference evidence="1" key="1">
    <citation type="journal article" date="2022" name="Int. J. Mol. Sci.">
        <title>Draft Genome of Tanacetum Coccineum: Genomic Comparison of Closely Related Tanacetum-Family Plants.</title>
        <authorList>
            <person name="Yamashiro T."/>
            <person name="Shiraishi A."/>
            <person name="Nakayama K."/>
            <person name="Satake H."/>
        </authorList>
    </citation>
    <scope>NUCLEOTIDE SEQUENCE</scope>
</reference>
<dbReference type="PANTHER" id="PTHR42648">
    <property type="entry name" value="TRANSPOSASE, PUTATIVE-RELATED"/>
    <property type="match status" value="1"/>
</dbReference>
<gene>
    <name evidence="1" type="ORF">Tco_0906462</name>
</gene>